<accession>A0A3N4HMK1</accession>
<dbReference type="AlphaFoldDB" id="A0A3N4HMK1"/>
<dbReference type="InterPro" id="IPR013087">
    <property type="entry name" value="Znf_C2H2_type"/>
</dbReference>
<gene>
    <name evidence="2" type="ORF">BJ508DRAFT_333788</name>
</gene>
<dbReference type="EMBL" id="ML119812">
    <property type="protein sequence ID" value="RPA73748.1"/>
    <property type="molecule type" value="Genomic_DNA"/>
</dbReference>
<feature type="domain" description="C2H2-type" evidence="1">
    <location>
        <begin position="39"/>
        <end position="60"/>
    </location>
</feature>
<dbReference type="SMART" id="SM00355">
    <property type="entry name" value="ZnF_C2H2"/>
    <property type="match status" value="2"/>
</dbReference>
<sequence>MPAVQNSASIADMTTKSPCTVAEYLKSTQLLESNSVHKCPQCCAPFTTKALMERHKYETHDIKAIVGMDNFLPWVHVTRDEEMRFWCPIKDCTFSCFEVAEMKPHVVRGFHRTVLAGAGIEMFWPSVTFEDGNWRYSGLNPLIPTSKPAAARATAGLRHSKDAGEGSWVDAMKESTLKAIYDAVKTAVETPGSDAAKVGTRIEQMVVLHQNGIKRMKQLDAEL</sequence>
<proteinExistence type="predicted"/>
<dbReference type="Proteomes" id="UP000275078">
    <property type="component" value="Unassembled WGS sequence"/>
</dbReference>
<evidence type="ECO:0000313" key="3">
    <source>
        <dbReference type="Proteomes" id="UP000275078"/>
    </source>
</evidence>
<protein>
    <recommendedName>
        <fullName evidence="1">C2H2-type domain-containing protein</fullName>
    </recommendedName>
</protein>
<evidence type="ECO:0000259" key="1">
    <source>
        <dbReference type="PROSITE" id="PS00028"/>
    </source>
</evidence>
<dbReference type="PROSITE" id="PS00028">
    <property type="entry name" value="ZINC_FINGER_C2H2_1"/>
    <property type="match status" value="1"/>
</dbReference>
<organism evidence="2 3">
    <name type="scientific">Ascobolus immersus RN42</name>
    <dbReference type="NCBI Taxonomy" id="1160509"/>
    <lineage>
        <taxon>Eukaryota</taxon>
        <taxon>Fungi</taxon>
        <taxon>Dikarya</taxon>
        <taxon>Ascomycota</taxon>
        <taxon>Pezizomycotina</taxon>
        <taxon>Pezizomycetes</taxon>
        <taxon>Pezizales</taxon>
        <taxon>Ascobolaceae</taxon>
        <taxon>Ascobolus</taxon>
    </lineage>
</organism>
<reference evidence="2 3" key="1">
    <citation type="journal article" date="2018" name="Nat. Ecol. Evol.">
        <title>Pezizomycetes genomes reveal the molecular basis of ectomycorrhizal truffle lifestyle.</title>
        <authorList>
            <person name="Murat C."/>
            <person name="Payen T."/>
            <person name="Noel B."/>
            <person name="Kuo A."/>
            <person name="Morin E."/>
            <person name="Chen J."/>
            <person name="Kohler A."/>
            <person name="Krizsan K."/>
            <person name="Balestrini R."/>
            <person name="Da Silva C."/>
            <person name="Montanini B."/>
            <person name="Hainaut M."/>
            <person name="Levati E."/>
            <person name="Barry K.W."/>
            <person name="Belfiori B."/>
            <person name="Cichocki N."/>
            <person name="Clum A."/>
            <person name="Dockter R.B."/>
            <person name="Fauchery L."/>
            <person name="Guy J."/>
            <person name="Iotti M."/>
            <person name="Le Tacon F."/>
            <person name="Lindquist E.A."/>
            <person name="Lipzen A."/>
            <person name="Malagnac F."/>
            <person name="Mello A."/>
            <person name="Molinier V."/>
            <person name="Miyauchi S."/>
            <person name="Poulain J."/>
            <person name="Riccioni C."/>
            <person name="Rubini A."/>
            <person name="Sitrit Y."/>
            <person name="Splivallo R."/>
            <person name="Traeger S."/>
            <person name="Wang M."/>
            <person name="Zifcakova L."/>
            <person name="Wipf D."/>
            <person name="Zambonelli A."/>
            <person name="Paolocci F."/>
            <person name="Nowrousian M."/>
            <person name="Ottonello S."/>
            <person name="Baldrian P."/>
            <person name="Spatafora J.W."/>
            <person name="Henrissat B."/>
            <person name="Nagy L.G."/>
            <person name="Aury J.M."/>
            <person name="Wincker P."/>
            <person name="Grigoriev I.V."/>
            <person name="Bonfante P."/>
            <person name="Martin F.M."/>
        </authorList>
    </citation>
    <scope>NUCLEOTIDE SEQUENCE [LARGE SCALE GENOMIC DNA]</scope>
    <source>
        <strain evidence="2 3">RN42</strain>
    </source>
</reference>
<name>A0A3N4HMK1_ASCIM</name>
<evidence type="ECO:0000313" key="2">
    <source>
        <dbReference type="EMBL" id="RPA73748.1"/>
    </source>
</evidence>
<keyword evidence="3" id="KW-1185">Reference proteome</keyword>